<evidence type="ECO:0000256" key="1">
    <source>
        <dbReference type="SAM" id="Phobius"/>
    </source>
</evidence>
<sequence length="39" mass="4510">MQSFAIFITNNSKINHLKLHLISFITFLLSFPVICCNIK</sequence>
<keyword evidence="1" id="KW-1133">Transmembrane helix</keyword>
<evidence type="ECO:0000313" key="2">
    <source>
        <dbReference type="EMBL" id="ERI74696.1"/>
    </source>
</evidence>
<proteinExistence type="predicted"/>
<accession>A0ABC9TTR0</accession>
<dbReference type="AlphaFoldDB" id="A0ABC9TTR0"/>
<evidence type="ECO:0000313" key="3">
    <source>
        <dbReference type="Proteomes" id="UP000016491"/>
    </source>
</evidence>
<reference evidence="2 3" key="1">
    <citation type="submission" date="2013-07" db="EMBL/GenBank/DDBJ databases">
        <authorList>
            <person name="Weinstock G."/>
            <person name="Sodergren E."/>
            <person name="Wylie T."/>
            <person name="Fulton L."/>
            <person name="Fulton R."/>
            <person name="Fronick C."/>
            <person name="O'Laughlin M."/>
            <person name="Godfrey J."/>
            <person name="Miner T."/>
            <person name="Herter B."/>
            <person name="Appelbaum E."/>
            <person name="Cordes M."/>
            <person name="Lek S."/>
            <person name="Wollam A."/>
            <person name="Pepin K.H."/>
            <person name="Palsikar V.B."/>
            <person name="Mitreva M."/>
            <person name="Wilson R.K."/>
        </authorList>
    </citation>
    <scope>NUCLEOTIDE SEQUENCE [LARGE SCALE GENOMIC DNA]</scope>
    <source>
        <strain evidence="2 3">ATCC 14940</strain>
    </source>
</reference>
<dbReference type="EMBL" id="AWSU01000302">
    <property type="protein sequence ID" value="ERI74696.1"/>
    <property type="molecule type" value="Genomic_DNA"/>
</dbReference>
<comment type="caution">
    <text evidence="2">The sequence shown here is derived from an EMBL/GenBank/DDBJ whole genome shotgun (WGS) entry which is preliminary data.</text>
</comment>
<gene>
    <name evidence="2" type="ORF">CLOSYM_03742</name>
</gene>
<organism evidence="2 3">
    <name type="scientific">[Clostridium] symbiosum ATCC 14940</name>
    <dbReference type="NCBI Taxonomy" id="411472"/>
    <lineage>
        <taxon>Bacteria</taxon>
        <taxon>Bacillati</taxon>
        <taxon>Bacillota</taxon>
        <taxon>Clostridia</taxon>
        <taxon>Lachnospirales</taxon>
        <taxon>Lachnospiraceae</taxon>
        <taxon>Otoolea</taxon>
    </lineage>
</organism>
<keyword evidence="1" id="KW-0472">Membrane</keyword>
<name>A0ABC9TTR0_CLOSY</name>
<keyword evidence="1" id="KW-0812">Transmembrane</keyword>
<feature type="transmembrane region" description="Helical" evidence="1">
    <location>
        <begin position="20"/>
        <end position="38"/>
    </location>
</feature>
<protein>
    <submittedName>
        <fullName evidence="2">Uncharacterized protein</fullName>
    </submittedName>
</protein>
<dbReference type="Proteomes" id="UP000016491">
    <property type="component" value="Unassembled WGS sequence"/>
</dbReference>